<reference evidence="1 2" key="2">
    <citation type="journal article" date="2024" name="Int. J. Syst. Evol. Microbiol.">
        <title>Promethearchaeum syntrophicum gen. nov., sp. nov., an anaerobic, obligately syntrophic archaeon, the first isolate of the lineage 'Asgard' archaea, and proposal of the new archaeal phylum Promethearchaeota phyl. nov. and kingdom Promethearchaeati regn. nov.</title>
        <authorList>
            <person name="Imachi H."/>
            <person name="Nobu M.K."/>
            <person name="Kato S."/>
            <person name="Takaki Y."/>
            <person name="Miyazaki M."/>
            <person name="Miyata M."/>
            <person name="Ogawara M."/>
            <person name="Saito Y."/>
            <person name="Sakai S."/>
            <person name="Tahara Y.O."/>
            <person name="Takano Y."/>
            <person name="Tasumi E."/>
            <person name="Uematsu K."/>
            <person name="Yoshimura T."/>
            <person name="Itoh T."/>
            <person name="Ohkuma M."/>
            <person name="Takai K."/>
        </authorList>
    </citation>
    <scope>NUCLEOTIDE SEQUENCE [LARGE SCALE GENOMIC DNA]</scope>
    <source>
        <strain evidence="1 2">MK-D1</strain>
    </source>
</reference>
<protein>
    <submittedName>
        <fullName evidence="1">PD-(D/E)XK nuclease family protein</fullName>
    </submittedName>
</protein>
<organism evidence="1 2">
    <name type="scientific">Promethearchaeum syntrophicum</name>
    <dbReference type="NCBI Taxonomy" id="2594042"/>
    <lineage>
        <taxon>Archaea</taxon>
        <taxon>Promethearchaeati</taxon>
        <taxon>Promethearchaeota</taxon>
        <taxon>Promethearchaeia</taxon>
        <taxon>Promethearchaeales</taxon>
        <taxon>Promethearchaeaceae</taxon>
        <taxon>Promethearchaeum</taxon>
    </lineage>
</organism>
<dbReference type="InterPro" id="IPR038726">
    <property type="entry name" value="PDDEXK_AddAB-type"/>
</dbReference>
<dbReference type="EMBL" id="CP042905">
    <property type="protein sequence ID" value="QEE14981.2"/>
    <property type="molecule type" value="Genomic_DNA"/>
</dbReference>
<proteinExistence type="predicted"/>
<evidence type="ECO:0000313" key="2">
    <source>
        <dbReference type="Proteomes" id="UP000321408"/>
    </source>
</evidence>
<dbReference type="AlphaFoldDB" id="A0A5B9D7J7"/>
<evidence type="ECO:0000313" key="1">
    <source>
        <dbReference type="EMBL" id="QEE14981.2"/>
    </source>
</evidence>
<accession>A0A5B9D7J7</accession>
<dbReference type="Proteomes" id="UP000321408">
    <property type="component" value="Chromosome"/>
</dbReference>
<dbReference type="Pfam" id="PF12705">
    <property type="entry name" value="PDDEXK_1"/>
    <property type="match status" value="1"/>
</dbReference>
<sequence>MKNKNTDTISIQRFFHSGIKYEFKLAKRQNVISLMSKPIQTKINGLFDLILKKQIALDLFNDSKITRCSNFKITKLNRGAHKIISEKLLETGSINRINSIPTSKIGDYKWVHNLLDIVNESFEDFEKDPDSYYKPSHDSVLTAILLKLGNALSIETPIWLRKQKKLTDYMNIGKNDYDFSYSKSITGHIDLLLYDKKGENLIIADYKPEGYFLRSLPQIAFYALILRRILNIRGLNVKCLSFNKDDAWIYSPEVLKEINEEIKKYGNPNLPWREILRTI</sequence>
<dbReference type="KEGG" id="psyt:DSAG12_00804"/>
<keyword evidence="2" id="KW-1185">Reference proteome</keyword>
<name>A0A5B9D7J7_9ARCH</name>
<gene>
    <name evidence="1" type="ORF">DSAG12_00804</name>
</gene>
<reference evidence="1 2" key="1">
    <citation type="journal article" date="2020" name="Nature">
        <title>Isolation of an archaeon at the prokaryote-eukaryote interface.</title>
        <authorList>
            <person name="Imachi H."/>
            <person name="Nobu M.K."/>
            <person name="Nakahara N."/>
            <person name="Morono Y."/>
            <person name="Ogawara M."/>
            <person name="Takaki Y."/>
            <person name="Takano Y."/>
            <person name="Uematsu K."/>
            <person name="Ikuta T."/>
            <person name="Ito M."/>
            <person name="Matsui Y."/>
            <person name="Miyazaki M."/>
            <person name="Murata K."/>
            <person name="Saito Y."/>
            <person name="Sakai S."/>
            <person name="Song C."/>
            <person name="Tasumi E."/>
            <person name="Yamanaka Y."/>
            <person name="Yamaguchi T."/>
            <person name="Kamagata Y."/>
            <person name="Tamaki H."/>
            <person name="Takai K."/>
        </authorList>
    </citation>
    <scope>NUCLEOTIDE SEQUENCE [LARGE SCALE GENOMIC DNA]</scope>
    <source>
        <strain evidence="1 2">MK-D1</strain>
    </source>
</reference>